<evidence type="ECO:0000256" key="2">
    <source>
        <dbReference type="ARBA" id="ARBA00023125"/>
    </source>
</evidence>
<dbReference type="Gene3D" id="1.10.357.10">
    <property type="entry name" value="Tetracycline Repressor, domain 2"/>
    <property type="match status" value="1"/>
</dbReference>
<sequence length="241" mass="25998">MSRLPVAERREQLIEAALNVASREGIDGATVRAVAAEAGVSLGVVHYCFRDKDELLRAMAHTITERNLARGMAEMPASAPARDLIMGVLEGLWANIRATRGPQLLTYELTTTSLRHPELQQVGVDQYIGSWAAAEQFLEEIERAGGVTWRAPRHLIARSIIATIDGFSLAWLVDGDAEAGYQGLRLFAEHLATLAVPLDESALLGDMAPTEQAQDQDPQERTAEVRSIAPPVAPAGVTALA</sequence>
<gene>
    <name evidence="7" type="ORF">KG103_03440</name>
</gene>
<evidence type="ECO:0000259" key="6">
    <source>
        <dbReference type="PROSITE" id="PS50977"/>
    </source>
</evidence>
<evidence type="ECO:0000256" key="4">
    <source>
        <dbReference type="PROSITE-ProRule" id="PRU00335"/>
    </source>
</evidence>
<feature type="region of interest" description="Disordered" evidence="5">
    <location>
        <begin position="209"/>
        <end position="241"/>
    </location>
</feature>
<evidence type="ECO:0000256" key="5">
    <source>
        <dbReference type="SAM" id="MobiDB-lite"/>
    </source>
</evidence>
<dbReference type="RefSeq" id="WP_207340465.1">
    <property type="nucleotide sequence ID" value="NZ_CP074405.1"/>
</dbReference>
<evidence type="ECO:0000256" key="3">
    <source>
        <dbReference type="ARBA" id="ARBA00023163"/>
    </source>
</evidence>
<evidence type="ECO:0000313" key="8">
    <source>
        <dbReference type="Proteomes" id="UP000677804"/>
    </source>
</evidence>
<dbReference type="InterPro" id="IPR036271">
    <property type="entry name" value="Tet_transcr_reg_TetR-rel_C_sf"/>
</dbReference>
<feature type="domain" description="HTH tetR-type" evidence="6">
    <location>
        <begin position="7"/>
        <end position="67"/>
    </location>
</feature>
<name>A0ABX8D6D3_9CELL</name>
<dbReference type="PRINTS" id="PR00455">
    <property type="entry name" value="HTHTETR"/>
</dbReference>
<dbReference type="InterPro" id="IPR050109">
    <property type="entry name" value="HTH-type_TetR-like_transc_reg"/>
</dbReference>
<dbReference type="EMBL" id="CP074405">
    <property type="protein sequence ID" value="QVI62990.1"/>
    <property type="molecule type" value="Genomic_DNA"/>
</dbReference>
<organism evidence="7 8">
    <name type="scientific">Cellulomonas wangleii</name>
    <dbReference type="NCBI Taxonomy" id="2816956"/>
    <lineage>
        <taxon>Bacteria</taxon>
        <taxon>Bacillati</taxon>
        <taxon>Actinomycetota</taxon>
        <taxon>Actinomycetes</taxon>
        <taxon>Micrococcales</taxon>
        <taxon>Cellulomonadaceae</taxon>
        <taxon>Cellulomonas</taxon>
    </lineage>
</organism>
<keyword evidence="3" id="KW-0804">Transcription</keyword>
<proteinExistence type="predicted"/>
<dbReference type="PROSITE" id="PS50977">
    <property type="entry name" value="HTH_TETR_2"/>
    <property type="match status" value="1"/>
</dbReference>
<dbReference type="SUPFAM" id="SSF48498">
    <property type="entry name" value="Tetracyclin repressor-like, C-terminal domain"/>
    <property type="match status" value="1"/>
</dbReference>
<dbReference type="PANTHER" id="PTHR30055:SF234">
    <property type="entry name" value="HTH-TYPE TRANSCRIPTIONAL REGULATOR BETI"/>
    <property type="match status" value="1"/>
</dbReference>
<dbReference type="Pfam" id="PF00440">
    <property type="entry name" value="TetR_N"/>
    <property type="match status" value="1"/>
</dbReference>
<keyword evidence="2 4" id="KW-0238">DNA-binding</keyword>
<keyword evidence="1" id="KW-0805">Transcription regulation</keyword>
<protein>
    <submittedName>
        <fullName evidence="7">TetR family transcriptional regulator</fullName>
    </submittedName>
</protein>
<dbReference type="InterPro" id="IPR001647">
    <property type="entry name" value="HTH_TetR"/>
</dbReference>
<dbReference type="PANTHER" id="PTHR30055">
    <property type="entry name" value="HTH-TYPE TRANSCRIPTIONAL REGULATOR RUTR"/>
    <property type="match status" value="1"/>
</dbReference>
<dbReference type="InterPro" id="IPR009057">
    <property type="entry name" value="Homeodomain-like_sf"/>
</dbReference>
<keyword evidence="8" id="KW-1185">Reference proteome</keyword>
<feature type="DNA-binding region" description="H-T-H motif" evidence="4">
    <location>
        <begin position="30"/>
        <end position="49"/>
    </location>
</feature>
<reference evidence="7 8" key="1">
    <citation type="submission" date="2021-05" db="EMBL/GenBank/DDBJ databases">
        <title>Novel species in genus Cellulomonas.</title>
        <authorList>
            <person name="Zhang G."/>
        </authorList>
    </citation>
    <scope>NUCLEOTIDE SEQUENCE [LARGE SCALE GENOMIC DNA]</scope>
    <source>
        <strain evidence="8">zg-ZUI222</strain>
    </source>
</reference>
<evidence type="ECO:0000313" key="7">
    <source>
        <dbReference type="EMBL" id="QVI62990.1"/>
    </source>
</evidence>
<dbReference type="Proteomes" id="UP000677804">
    <property type="component" value="Chromosome"/>
</dbReference>
<evidence type="ECO:0000256" key="1">
    <source>
        <dbReference type="ARBA" id="ARBA00023015"/>
    </source>
</evidence>
<accession>A0ABX8D6D3</accession>
<dbReference type="SUPFAM" id="SSF46689">
    <property type="entry name" value="Homeodomain-like"/>
    <property type="match status" value="1"/>
</dbReference>